<dbReference type="InterPro" id="IPR011330">
    <property type="entry name" value="Glyco_hydro/deAcase_b/a-brl"/>
</dbReference>
<protein>
    <submittedName>
        <fullName evidence="2">Polysaccharide deacetylase</fullName>
    </submittedName>
</protein>
<feature type="domain" description="NodB homology" evidence="1">
    <location>
        <begin position="91"/>
        <end position="276"/>
    </location>
</feature>
<dbReference type="InterPro" id="IPR050248">
    <property type="entry name" value="Polysacc_deacetylase_ArnD"/>
</dbReference>
<dbReference type="GO" id="GO:0005975">
    <property type="term" value="P:carbohydrate metabolic process"/>
    <property type="evidence" value="ECO:0007669"/>
    <property type="project" value="InterPro"/>
</dbReference>
<keyword evidence="3" id="KW-1185">Reference proteome</keyword>
<dbReference type="Gene3D" id="3.30.457.10">
    <property type="entry name" value="Copper amine oxidase-like, N-terminal domain"/>
    <property type="match status" value="1"/>
</dbReference>
<dbReference type="SUPFAM" id="SSF88713">
    <property type="entry name" value="Glycoside hydrolase/deacetylase"/>
    <property type="match status" value="1"/>
</dbReference>
<dbReference type="Pfam" id="PF07833">
    <property type="entry name" value="Cu_amine_oxidN1"/>
    <property type="match status" value="1"/>
</dbReference>
<evidence type="ECO:0000313" key="3">
    <source>
        <dbReference type="Proteomes" id="UP000266552"/>
    </source>
</evidence>
<name>A0A385TRM5_PAELA</name>
<dbReference type="RefSeq" id="WP_119849986.1">
    <property type="nucleotide sequence ID" value="NZ_CP032412.1"/>
</dbReference>
<dbReference type="InterPro" id="IPR036582">
    <property type="entry name" value="Mao_N_sf"/>
</dbReference>
<dbReference type="KEGG" id="plw:D5F53_25170"/>
<dbReference type="Pfam" id="PF01522">
    <property type="entry name" value="Polysacc_deac_1"/>
    <property type="match status" value="1"/>
</dbReference>
<gene>
    <name evidence="2" type="ORF">D5F53_25170</name>
</gene>
<evidence type="ECO:0000259" key="1">
    <source>
        <dbReference type="PROSITE" id="PS51677"/>
    </source>
</evidence>
<dbReference type="InterPro" id="IPR002509">
    <property type="entry name" value="NODB_dom"/>
</dbReference>
<proteinExistence type="predicted"/>
<dbReference type="SUPFAM" id="SSF55383">
    <property type="entry name" value="Copper amine oxidase, domain N"/>
    <property type="match status" value="1"/>
</dbReference>
<dbReference type="Gene3D" id="3.20.20.370">
    <property type="entry name" value="Glycoside hydrolase/deacetylase"/>
    <property type="match status" value="1"/>
</dbReference>
<reference evidence="2 3" key="1">
    <citation type="submission" date="2018-09" db="EMBL/GenBank/DDBJ databases">
        <title>Genome Sequence of Paenibacillus lautus Strain E7593-69, Azo Dye-Degrading Bacteria, Isolated from Commercial Tattoo Inks.</title>
        <authorList>
            <person name="Nho S.W."/>
            <person name="Kim S.-J."/>
            <person name="Kweon O."/>
            <person name="Cerniglia C.E."/>
        </authorList>
    </citation>
    <scope>NUCLEOTIDE SEQUENCE [LARGE SCALE GENOMIC DNA]</scope>
    <source>
        <strain evidence="2 3">E7593-69</strain>
    </source>
</reference>
<dbReference type="PANTHER" id="PTHR10587:SF125">
    <property type="entry name" value="POLYSACCHARIDE DEACETYLASE YHEN-RELATED"/>
    <property type="match status" value="1"/>
</dbReference>
<dbReference type="EMBL" id="CP032412">
    <property type="protein sequence ID" value="AYB46386.1"/>
    <property type="molecule type" value="Genomic_DNA"/>
</dbReference>
<accession>A0A385TRM5</accession>
<dbReference type="PANTHER" id="PTHR10587">
    <property type="entry name" value="GLYCOSYL TRANSFERASE-RELATED"/>
    <property type="match status" value="1"/>
</dbReference>
<dbReference type="AlphaFoldDB" id="A0A385TRM5"/>
<organism evidence="2 3">
    <name type="scientific">Paenibacillus lautus</name>
    <name type="common">Bacillus lautus</name>
    <dbReference type="NCBI Taxonomy" id="1401"/>
    <lineage>
        <taxon>Bacteria</taxon>
        <taxon>Bacillati</taxon>
        <taxon>Bacillota</taxon>
        <taxon>Bacilli</taxon>
        <taxon>Bacillales</taxon>
        <taxon>Paenibacillaceae</taxon>
        <taxon>Paenibacillus</taxon>
    </lineage>
</organism>
<dbReference type="PROSITE" id="PS51677">
    <property type="entry name" value="NODB"/>
    <property type="match status" value="1"/>
</dbReference>
<evidence type="ECO:0000313" key="2">
    <source>
        <dbReference type="EMBL" id="AYB46386.1"/>
    </source>
</evidence>
<dbReference type="InterPro" id="IPR012854">
    <property type="entry name" value="Cu_amine_oxidase-like_N"/>
</dbReference>
<sequence>MKNMVRVTSIAVFFGVVAILIMIGMGLEVQAPMADYAEQAPLAAAPLTAMPEQNVQAKAQGPSKPVATAAYKKPSTVNAAPVQYKKKPSDQTVYLTFDDGPSDLTLDVLDILKREGIKGTFFVLGKEAETRPEIINRIYEEGHVIGNHTYDHRYDELYGHFQDFWGQIKKTEEIIRLITGERPQLVRAPGGTAGHFDEAYFQYMKQGGYHVFDWNVDSGDSRYRGVPAKDIVKGATTKVNGKEAIVLLHDGKGHAESVKALPDIISYYKKQGYAFDVLSPETEPVQFRAQQTARKASQPSQQWVREHVAVNAALFGSGRTLAVEFGGLETAFAAGEYKLVDGRLMVPLRALVERLGGSVSWKSHNKTVQVTLAGNRWEADPVGGLLFPMQTGGKPVSSDVHLIGGTAWIPLREALDFSGRPVTRVTYEEGEYRVLTL</sequence>
<dbReference type="GO" id="GO:0016810">
    <property type="term" value="F:hydrolase activity, acting on carbon-nitrogen (but not peptide) bonds"/>
    <property type="evidence" value="ECO:0007669"/>
    <property type="project" value="InterPro"/>
</dbReference>
<dbReference type="Proteomes" id="UP000266552">
    <property type="component" value="Chromosome"/>
</dbReference>
<dbReference type="CDD" id="cd10944">
    <property type="entry name" value="CE4_SmPgdA_like"/>
    <property type="match status" value="1"/>
</dbReference>